<accession>A0A8B8LHN7</accession>
<reference evidence="12" key="2">
    <citation type="submission" date="2025-08" db="UniProtKB">
        <authorList>
            <consortium name="RefSeq"/>
        </authorList>
    </citation>
    <scope>IDENTIFICATION</scope>
    <source>
        <tissue evidence="12">Young leaves</tissue>
    </source>
</reference>
<feature type="transmembrane region" description="Helical" evidence="9">
    <location>
        <begin position="467"/>
        <end position="490"/>
    </location>
</feature>
<dbReference type="RefSeq" id="XP_027355597.1">
    <property type="nucleotide sequence ID" value="XM_027499796.1"/>
</dbReference>
<comment type="similarity">
    <text evidence="2">Belongs to the amino acid-polyamine-organocation (APC) superfamily. Cationic amino acid transporter (CAT) (TC 2.A.3.3) family.</text>
</comment>
<dbReference type="FunFam" id="1.20.1740.10:FF:000035">
    <property type="entry name" value="Cationic amino acid transporter 5"/>
    <property type="match status" value="1"/>
</dbReference>
<name>A0A8B8LHN7_ABRPR</name>
<dbReference type="Pfam" id="PF13906">
    <property type="entry name" value="AA_permease_C"/>
    <property type="match status" value="1"/>
</dbReference>
<evidence type="ECO:0000256" key="8">
    <source>
        <dbReference type="SAM" id="MobiDB-lite"/>
    </source>
</evidence>
<dbReference type="AlphaFoldDB" id="A0A8B8LHN7"/>
<evidence type="ECO:0000256" key="9">
    <source>
        <dbReference type="SAM" id="Phobius"/>
    </source>
</evidence>
<proteinExistence type="inferred from homology"/>
<dbReference type="PANTHER" id="PTHR43243">
    <property type="entry name" value="INNER MEMBRANE TRANSPORTER YGJI-RELATED"/>
    <property type="match status" value="1"/>
</dbReference>
<feature type="compositionally biased region" description="Pro residues" evidence="8">
    <location>
        <begin position="1"/>
        <end position="12"/>
    </location>
</feature>
<dbReference type="InterPro" id="IPR029485">
    <property type="entry name" value="CAT_C"/>
</dbReference>
<keyword evidence="11" id="KW-1185">Reference proteome</keyword>
<organism evidence="11 12">
    <name type="scientific">Abrus precatorius</name>
    <name type="common">Indian licorice</name>
    <name type="synonym">Glycine abrus</name>
    <dbReference type="NCBI Taxonomy" id="3816"/>
    <lineage>
        <taxon>Eukaryota</taxon>
        <taxon>Viridiplantae</taxon>
        <taxon>Streptophyta</taxon>
        <taxon>Embryophyta</taxon>
        <taxon>Tracheophyta</taxon>
        <taxon>Spermatophyta</taxon>
        <taxon>Magnoliopsida</taxon>
        <taxon>eudicotyledons</taxon>
        <taxon>Gunneridae</taxon>
        <taxon>Pentapetalae</taxon>
        <taxon>rosids</taxon>
        <taxon>fabids</taxon>
        <taxon>Fabales</taxon>
        <taxon>Fabaceae</taxon>
        <taxon>Papilionoideae</taxon>
        <taxon>50 kb inversion clade</taxon>
        <taxon>NPAAA clade</taxon>
        <taxon>indigoferoid/millettioid clade</taxon>
        <taxon>Abreae</taxon>
        <taxon>Abrus</taxon>
    </lineage>
</organism>
<dbReference type="GO" id="GO:0005886">
    <property type="term" value="C:plasma membrane"/>
    <property type="evidence" value="ECO:0007669"/>
    <property type="project" value="TreeGrafter"/>
</dbReference>
<keyword evidence="5" id="KW-0029">Amino-acid transport</keyword>
<dbReference type="Proteomes" id="UP000694853">
    <property type="component" value="Unplaced"/>
</dbReference>
<feature type="transmembrane region" description="Helical" evidence="9">
    <location>
        <begin position="524"/>
        <end position="546"/>
    </location>
</feature>
<feature type="domain" description="Cationic amino acid transporter C-terminal" evidence="10">
    <location>
        <begin position="525"/>
        <end position="574"/>
    </location>
</feature>
<feature type="transmembrane region" description="Helical" evidence="9">
    <location>
        <begin position="436"/>
        <end position="455"/>
    </location>
</feature>
<dbReference type="PANTHER" id="PTHR43243:SF62">
    <property type="entry name" value="CATIONIC AMINO ACID TRANSPORTER 8, VACUOLAR"/>
    <property type="match status" value="1"/>
</dbReference>
<feature type="transmembrane region" description="Helical" evidence="9">
    <location>
        <begin position="240"/>
        <end position="262"/>
    </location>
</feature>
<protein>
    <submittedName>
        <fullName evidence="12">Cationic amino acid transporter 8, vacuolar</fullName>
    </submittedName>
</protein>
<feature type="transmembrane region" description="Helical" evidence="9">
    <location>
        <begin position="552"/>
        <end position="576"/>
    </location>
</feature>
<keyword evidence="3" id="KW-0813">Transport</keyword>
<evidence type="ECO:0000256" key="4">
    <source>
        <dbReference type="ARBA" id="ARBA00022692"/>
    </source>
</evidence>
<feature type="transmembrane region" description="Helical" evidence="9">
    <location>
        <begin position="496"/>
        <end position="517"/>
    </location>
</feature>
<evidence type="ECO:0000313" key="12">
    <source>
        <dbReference type="RefSeq" id="XP_027355597.1"/>
    </source>
</evidence>
<reference evidence="11" key="1">
    <citation type="journal article" date="2019" name="Toxins">
        <title>Detection of Abrin-Like and Prepropulchellin-Like Toxin Genes and Transcripts Using Whole Genome Sequencing and Full-Length Transcript Sequencing of Abrus precatorius.</title>
        <authorList>
            <person name="Hovde B.T."/>
            <person name="Daligault H.E."/>
            <person name="Hanschen E.R."/>
            <person name="Kunde Y.A."/>
            <person name="Johnson M.B."/>
            <person name="Starkenburg S.R."/>
            <person name="Johnson S.L."/>
        </authorList>
    </citation>
    <scope>NUCLEOTIDE SEQUENCE [LARGE SCALE GENOMIC DNA]</scope>
</reference>
<comment type="subcellular location">
    <subcellularLocation>
        <location evidence="1">Membrane</location>
        <topology evidence="1">Multi-pass membrane protein</topology>
    </subcellularLocation>
</comment>
<feature type="transmembrane region" description="Helical" evidence="9">
    <location>
        <begin position="213"/>
        <end position="234"/>
    </location>
</feature>
<evidence type="ECO:0000256" key="7">
    <source>
        <dbReference type="ARBA" id="ARBA00023136"/>
    </source>
</evidence>
<dbReference type="GO" id="GO:0015171">
    <property type="term" value="F:amino acid transmembrane transporter activity"/>
    <property type="evidence" value="ECO:0007669"/>
    <property type="project" value="TreeGrafter"/>
</dbReference>
<feature type="transmembrane region" description="Helical" evidence="9">
    <location>
        <begin position="311"/>
        <end position="334"/>
    </location>
</feature>
<dbReference type="Pfam" id="PF13520">
    <property type="entry name" value="AA_permease_2"/>
    <property type="match status" value="1"/>
</dbReference>
<evidence type="ECO:0000256" key="1">
    <source>
        <dbReference type="ARBA" id="ARBA00004141"/>
    </source>
</evidence>
<evidence type="ECO:0000256" key="3">
    <source>
        <dbReference type="ARBA" id="ARBA00022448"/>
    </source>
</evidence>
<dbReference type="GeneID" id="113865329"/>
<keyword evidence="6 9" id="KW-1133">Transmembrane helix</keyword>
<feature type="transmembrane region" description="Helical" evidence="9">
    <location>
        <begin position="269"/>
        <end position="291"/>
    </location>
</feature>
<evidence type="ECO:0000256" key="2">
    <source>
        <dbReference type="ARBA" id="ARBA00008572"/>
    </source>
</evidence>
<feature type="transmembrane region" description="Helical" evidence="9">
    <location>
        <begin position="122"/>
        <end position="143"/>
    </location>
</feature>
<evidence type="ECO:0000313" key="11">
    <source>
        <dbReference type="Proteomes" id="UP000694853"/>
    </source>
</evidence>
<feature type="region of interest" description="Disordered" evidence="8">
    <location>
        <begin position="1"/>
        <end position="21"/>
    </location>
</feature>
<keyword evidence="7 9" id="KW-0472">Membrane</keyword>
<dbReference type="KEGG" id="aprc:113865329"/>
<evidence type="ECO:0000256" key="5">
    <source>
        <dbReference type="ARBA" id="ARBA00022970"/>
    </source>
</evidence>
<feature type="transmembrane region" description="Helical" evidence="9">
    <location>
        <begin position="92"/>
        <end position="110"/>
    </location>
</feature>
<dbReference type="InterPro" id="IPR002293">
    <property type="entry name" value="AA/rel_permease1"/>
</dbReference>
<evidence type="ECO:0000259" key="10">
    <source>
        <dbReference type="Pfam" id="PF13906"/>
    </source>
</evidence>
<keyword evidence="4 9" id="KW-0812">Transmembrane</keyword>
<dbReference type="Gene3D" id="1.20.1740.10">
    <property type="entry name" value="Amino acid/polyamine transporter I"/>
    <property type="match status" value="1"/>
</dbReference>
<dbReference type="OrthoDB" id="3900342at2759"/>
<gene>
    <name evidence="12" type="primary">LOC113865329</name>
</gene>
<evidence type="ECO:0000256" key="6">
    <source>
        <dbReference type="ARBA" id="ARBA00022989"/>
    </source>
</evidence>
<sequence length="596" mass="64831">MPMEDPPPPPPSSYTGSGASMAKPRSYWRWSKRDFFPEPSFESGKSYWTAVANTCPRLKDRLLSRSSDSHELLVLPQASENRMNRCLTWWDLTWLAFGSVVGSGIFVVTGQEARLHAGPAVVLSYAASGFSALLSTLCYTEFAVDVPVAGGSFSFLRIELGDFLAYVAAGNILLEALVGAAGLGRSWSSYFASMVKNDPDFFRIRVNSFKPGFNMLDPLAVVVLFVANGIAVSGTRKTSILTWLSSIVTTLVIGFIIVIGFIHGKTSNLTPFFPHGVNGVFKAAAVVYWSYSGFDMVATMAEETKNPSRDIPIGLVGSMTMITVIYCMMALSLVTMVKYSEIDVDAAYSVAFVQIGMTWAKYLVSICALKGMTTSLLVGSMGQARYTTQIARSHMIPPFFALVHPKTGTPVNATLLTTICSSLVALFSSLDVLSSVFSISTLFIFMLMAVALLVRRYYARESAAKSDLAKVVACLLVIIGASAVGSALWNSGKLGWIGYTVAACVWFLATLVMGLLPKQRAPKVWGVPLVPWLPSLSIATNLFLMGSLGSEAFWRFLICTAVMFLYYLFVGVHATYDVEHHNISQQEAKNARMPIS</sequence>
<feature type="transmembrane region" description="Helical" evidence="9">
    <location>
        <begin position="163"/>
        <end position="184"/>
    </location>
</feature>